<dbReference type="FunFam" id="3.40.50.300:FF:000425">
    <property type="entry name" value="Probable ABC transporter, ATP-binding subunit"/>
    <property type="match status" value="1"/>
</dbReference>
<sequence>MTPPKLEVRNISKTYRRGGNALTVLENLSLSVPELEFLVLLGPSGCGKSTLLRIIDGIESCDEGQIILDGQDVTGQTGHGRGMVFQSFELFPWRTTLENVAFGLEVGGMGKNERLEAARECVDLVGLSGFENAYPHELSGGMQQRVGIARALAIKPSILLMDEPYGALDVQTRDLLQDELLNIWEREKKTVIFVTHSIEEALYLADRIILMSPRPGRIDRIIEVPFARPRRDEIKTTPDFLALRREIWHSLKQGAEV</sequence>
<evidence type="ECO:0000256" key="1">
    <source>
        <dbReference type="ARBA" id="ARBA00005417"/>
    </source>
</evidence>
<evidence type="ECO:0000313" key="7">
    <source>
        <dbReference type="Proteomes" id="UP000602745"/>
    </source>
</evidence>
<comment type="caution">
    <text evidence="6">The sequence shown here is derived from an EMBL/GenBank/DDBJ whole genome shotgun (WGS) entry which is preliminary data.</text>
</comment>
<keyword evidence="3" id="KW-0547">Nucleotide-binding</keyword>
<reference evidence="6" key="2">
    <citation type="submission" date="2020-09" db="EMBL/GenBank/DDBJ databases">
        <authorList>
            <person name="Sun Q."/>
            <person name="Sedlacek I."/>
        </authorList>
    </citation>
    <scope>NUCLEOTIDE SEQUENCE</scope>
    <source>
        <strain evidence="6">CCM 7684</strain>
    </source>
</reference>
<keyword evidence="7" id="KW-1185">Reference proteome</keyword>
<dbReference type="SMART" id="SM00382">
    <property type="entry name" value="AAA"/>
    <property type="match status" value="1"/>
</dbReference>
<gene>
    <name evidence="6" type="ORF">GCM10007276_27820</name>
</gene>
<dbReference type="GO" id="GO:0016887">
    <property type="term" value="F:ATP hydrolysis activity"/>
    <property type="evidence" value="ECO:0007669"/>
    <property type="project" value="InterPro"/>
</dbReference>
<keyword evidence="2" id="KW-0813">Transport</keyword>
<dbReference type="InterPro" id="IPR003439">
    <property type="entry name" value="ABC_transporter-like_ATP-bd"/>
</dbReference>
<dbReference type="PROSITE" id="PS50893">
    <property type="entry name" value="ABC_TRANSPORTER_2"/>
    <property type="match status" value="1"/>
</dbReference>
<dbReference type="EMBL" id="BMCP01000003">
    <property type="protein sequence ID" value="GGE49132.1"/>
    <property type="molecule type" value="Genomic_DNA"/>
</dbReference>
<dbReference type="PANTHER" id="PTHR42788">
    <property type="entry name" value="TAURINE IMPORT ATP-BINDING PROTEIN-RELATED"/>
    <property type="match status" value="1"/>
</dbReference>
<keyword evidence="4 6" id="KW-0067">ATP-binding</keyword>
<evidence type="ECO:0000256" key="2">
    <source>
        <dbReference type="ARBA" id="ARBA00022448"/>
    </source>
</evidence>
<organism evidence="6 7">
    <name type="scientific">Agaricicola taiwanensis</name>
    <dbReference type="NCBI Taxonomy" id="591372"/>
    <lineage>
        <taxon>Bacteria</taxon>
        <taxon>Pseudomonadati</taxon>
        <taxon>Pseudomonadota</taxon>
        <taxon>Alphaproteobacteria</taxon>
        <taxon>Rhodobacterales</taxon>
        <taxon>Paracoccaceae</taxon>
        <taxon>Agaricicola</taxon>
    </lineage>
</organism>
<name>A0A8J2YKS8_9RHOB</name>
<evidence type="ECO:0000256" key="3">
    <source>
        <dbReference type="ARBA" id="ARBA00022741"/>
    </source>
</evidence>
<dbReference type="GO" id="GO:0005524">
    <property type="term" value="F:ATP binding"/>
    <property type="evidence" value="ECO:0007669"/>
    <property type="project" value="UniProtKB-KW"/>
</dbReference>
<dbReference type="CDD" id="cd03293">
    <property type="entry name" value="ABC_NrtD_SsuB_transporters"/>
    <property type="match status" value="1"/>
</dbReference>
<dbReference type="GO" id="GO:0015697">
    <property type="term" value="P:quaternary ammonium group transport"/>
    <property type="evidence" value="ECO:0007669"/>
    <property type="project" value="UniProtKB-ARBA"/>
</dbReference>
<dbReference type="InterPro" id="IPR017871">
    <property type="entry name" value="ABC_transporter-like_CS"/>
</dbReference>
<dbReference type="AlphaFoldDB" id="A0A8J2YKS8"/>
<dbReference type="PROSITE" id="PS00211">
    <property type="entry name" value="ABC_TRANSPORTER_1"/>
    <property type="match status" value="1"/>
</dbReference>
<dbReference type="Pfam" id="PF00005">
    <property type="entry name" value="ABC_tran"/>
    <property type="match status" value="1"/>
</dbReference>
<accession>A0A8J2YKS8</accession>
<dbReference type="InterPro" id="IPR003593">
    <property type="entry name" value="AAA+_ATPase"/>
</dbReference>
<reference evidence="6" key="1">
    <citation type="journal article" date="2014" name="Int. J. Syst. Evol. Microbiol.">
        <title>Complete genome sequence of Corynebacterium casei LMG S-19264T (=DSM 44701T), isolated from a smear-ripened cheese.</title>
        <authorList>
            <consortium name="US DOE Joint Genome Institute (JGI-PGF)"/>
            <person name="Walter F."/>
            <person name="Albersmeier A."/>
            <person name="Kalinowski J."/>
            <person name="Ruckert C."/>
        </authorList>
    </citation>
    <scope>NUCLEOTIDE SEQUENCE</scope>
    <source>
        <strain evidence="6">CCM 7684</strain>
    </source>
</reference>
<evidence type="ECO:0000259" key="5">
    <source>
        <dbReference type="PROSITE" id="PS50893"/>
    </source>
</evidence>
<protein>
    <submittedName>
        <fullName evidence="6">Nitrate ABC transporter ATP-binding protein</fullName>
    </submittedName>
</protein>
<evidence type="ECO:0000256" key="4">
    <source>
        <dbReference type="ARBA" id="ARBA00022840"/>
    </source>
</evidence>
<dbReference type="InterPro" id="IPR027417">
    <property type="entry name" value="P-loop_NTPase"/>
</dbReference>
<dbReference type="Gene3D" id="3.40.50.300">
    <property type="entry name" value="P-loop containing nucleotide triphosphate hydrolases"/>
    <property type="match status" value="1"/>
</dbReference>
<dbReference type="RefSeq" id="WP_188410410.1">
    <property type="nucleotide sequence ID" value="NZ_BMCP01000003.1"/>
</dbReference>
<feature type="domain" description="ABC transporter" evidence="5">
    <location>
        <begin position="6"/>
        <end position="238"/>
    </location>
</feature>
<evidence type="ECO:0000313" key="6">
    <source>
        <dbReference type="EMBL" id="GGE49132.1"/>
    </source>
</evidence>
<dbReference type="InterPro" id="IPR050166">
    <property type="entry name" value="ABC_transporter_ATP-bind"/>
</dbReference>
<comment type="similarity">
    <text evidence="1">Belongs to the ABC transporter superfamily.</text>
</comment>
<proteinExistence type="inferred from homology"/>
<dbReference type="PANTHER" id="PTHR42788:SF13">
    <property type="entry name" value="ALIPHATIC SULFONATES IMPORT ATP-BINDING PROTEIN SSUB"/>
    <property type="match status" value="1"/>
</dbReference>
<dbReference type="SUPFAM" id="SSF52540">
    <property type="entry name" value="P-loop containing nucleoside triphosphate hydrolases"/>
    <property type="match status" value="1"/>
</dbReference>
<dbReference type="Proteomes" id="UP000602745">
    <property type="component" value="Unassembled WGS sequence"/>
</dbReference>